<evidence type="ECO:0000313" key="3">
    <source>
        <dbReference type="Proteomes" id="UP000807115"/>
    </source>
</evidence>
<evidence type="ECO:0000313" key="2">
    <source>
        <dbReference type="EMBL" id="KAG0529637.1"/>
    </source>
</evidence>
<comment type="caution">
    <text evidence="2">The sequence shown here is derived from an EMBL/GenBank/DDBJ whole genome shotgun (WGS) entry which is preliminary data.</text>
</comment>
<evidence type="ECO:0000256" key="1">
    <source>
        <dbReference type="SAM" id="MobiDB-lite"/>
    </source>
</evidence>
<gene>
    <name evidence="2" type="ORF">BDA96_05G115200</name>
</gene>
<name>A0A921QX37_SORBI</name>
<sequence length="65" mass="7096">MPPSTPRRVTSPHRAPTRRHHTAVVHTGAALAARHGPRSIVVGEPLCCRSRRRIGLTRTVSIGRS</sequence>
<proteinExistence type="predicted"/>
<dbReference type="EMBL" id="CM027684">
    <property type="protein sequence ID" value="KAG0529637.1"/>
    <property type="molecule type" value="Genomic_DNA"/>
</dbReference>
<accession>A0A921QX37</accession>
<dbReference type="Proteomes" id="UP000807115">
    <property type="component" value="Chromosome 5"/>
</dbReference>
<reference evidence="2" key="2">
    <citation type="submission" date="2020-10" db="EMBL/GenBank/DDBJ databases">
        <authorList>
            <person name="Cooper E.A."/>
            <person name="Brenton Z.W."/>
            <person name="Flinn B.S."/>
            <person name="Jenkins J."/>
            <person name="Shu S."/>
            <person name="Flowers D."/>
            <person name="Luo F."/>
            <person name="Wang Y."/>
            <person name="Xia P."/>
            <person name="Barry K."/>
            <person name="Daum C."/>
            <person name="Lipzen A."/>
            <person name="Yoshinaga Y."/>
            <person name="Schmutz J."/>
            <person name="Saski C."/>
            <person name="Vermerris W."/>
            <person name="Kresovich S."/>
        </authorList>
    </citation>
    <scope>NUCLEOTIDE SEQUENCE</scope>
</reference>
<protein>
    <submittedName>
        <fullName evidence="2">Uncharacterized protein</fullName>
    </submittedName>
</protein>
<organism evidence="2 3">
    <name type="scientific">Sorghum bicolor</name>
    <name type="common">Sorghum</name>
    <name type="synonym">Sorghum vulgare</name>
    <dbReference type="NCBI Taxonomy" id="4558"/>
    <lineage>
        <taxon>Eukaryota</taxon>
        <taxon>Viridiplantae</taxon>
        <taxon>Streptophyta</taxon>
        <taxon>Embryophyta</taxon>
        <taxon>Tracheophyta</taxon>
        <taxon>Spermatophyta</taxon>
        <taxon>Magnoliopsida</taxon>
        <taxon>Liliopsida</taxon>
        <taxon>Poales</taxon>
        <taxon>Poaceae</taxon>
        <taxon>PACMAD clade</taxon>
        <taxon>Panicoideae</taxon>
        <taxon>Andropogonodae</taxon>
        <taxon>Andropogoneae</taxon>
        <taxon>Sorghinae</taxon>
        <taxon>Sorghum</taxon>
    </lineage>
</organism>
<feature type="region of interest" description="Disordered" evidence="1">
    <location>
        <begin position="1"/>
        <end position="23"/>
    </location>
</feature>
<dbReference type="AlphaFoldDB" id="A0A921QX37"/>
<reference evidence="2" key="1">
    <citation type="journal article" date="2019" name="BMC Genomics">
        <title>A new reference genome for Sorghum bicolor reveals high levels of sequence similarity between sweet and grain genotypes: implications for the genetics of sugar metabolism.</title>
        <authorList>
            <person name="Cooper E.A."/>
            <person name="Brenton Z.W."/>
            <person name="Flinn B.S."/>
            <person name="Jenkins J."/>
            <person name="Shu S."/>
            <person name="Flowers D."/>
            <person name="Luo F."/>
            <person name="Wang Y."/>
            <person name="Xia P."/>
            <person name="Barry K."/>
            <person name="Daum C."/>
            <person name="Lipzen A."/>
            <person name="Yoshinaga Y."/>
            <person name="Schmutz J."/>
            <person name="Saski C."/>
            <person name="Vermerris W."/>
            <person name="Kresovich S."/>
        </authorList>
    </citation>
    <scope>NUCLEOTIDE SEQUENCE</scope>
</reference>